<keyword evidence="1" id="KW-0472">Membrane</keyword>
<dbReference type="RefSeq" id="WP_100382083.1">
    <property type="nucleotide sequence ID" value="NZ_LT629750.1"/>
</dbReference>
<sequence length="67" mass="7124">MDKRISFFTISSAVCVAAYVAILLDYIARDDLGFSRSQIRGVAVIAAVLIGSIVAIGFFGKKLGKAK</sequence>
<accession>A0A1H1PNM2</accession>
<organism evidence="2 3">
    <name type="scientific">Bradyrhizobium canariense</name>
    <dbReference type="NCBI Taxonomy" id="255045"/>
    <lineage>
        <taxon>Bacteria</taxon>
        <taxon>Pseudomonadati</taxon>
        <taxon>Pseudomonadota</taxon>
        <taxon>Alphaproteobacteria</taxon>
        <taxon>Hyphomicrobiales</taxon>
        <taxon>Nitrobacteraceae</taxon>
        <taxon>Bradyrhizobium</taxon>
    </lineage>
</organism>
<proteinExistence type="predicted"/>
<evidence type="ECO:0000313" key="2">
    <source>
        <dbReference type="EMBL" id="SDS12694.1"/>
    </source>
</evidence>
<keyword evidence="3" id="KW-1185">Reference proteome</keyword>
<protein>
    <submittedName>
        <fullName evidence="2">Uncharacterized protein</fullName>
    </submittedName>
</protein>
<evidence type="ECO:0000313" key="3">
    <source>
        <dbReference type="Proteomes" id="UP000243904"/>
    </source>
</evidence>
<keyword evidence="1" id="KW-1133">Transmembrane helix</keyword>
<reference evidence="3" key="1">
    <citation type="submission" date="2016-10" db="EMBL/GenBank/DDBJ databases">
        <authorList>
            <person name="Varghese N."/>
            <person name="Submissions S."/>
        </authorList>
    </citation>
    <scope>NUCLEOTIDE SEQUENCE [LARGE SCALE GENOMIC DNA]</scope>
    <source>
        <strain evidence="3">GAS369</strain>
    </source>
</reference>
<gene>
    <name evidence="2" type="ORF">SAMN05444158_1093</name>
</gene>
<name>A0A1H1PNM2_9BRAD</name>
<evidence type="ECO:0000256" key="1">
    <source>
        <dbReference type="SAM" id="Phobius"/>
    </source>
</evidence>
<feature type="transmembrane region" description="Helical" evidence="1">
    <location>
        <begin position="39"/>
        <end position="59"/>
    </location>
</feature>
<dbReference type="AlphaFoldDB" id="A0A1H1PNM2"/>
<dbReference type="Proteomes" id="UP000243904">
    <property type="component" value="Chromosome I"/>
</dbReference>
<dbReference type="EMBL" id="LT629750">
    <property type="protein sequence ID" value="SDS12694.1"/>
    <property type="molecule type" value="Genomic_DNA"/>
</dbReference>
<keyword evidence="1" id="KW-0812">Transmembrane</keyword>
<feature type="transmembrane region" description="Helical" evidence="1">
    <location>
        <begin position="7"/>
        <end position="27"/>
    </location>
</feature>